<evidence type="ECO:0000256" key="4">
    <source>
        <dbReference type="ARBA" id="ARBA00022839"/>
    </source>
</evidence>
<gene>
    <name evidence="11" type="primary">cas4</name>
    <name evidence="11" type="ORF">C0175_02330</name>
</gene>
<dbReference type="EC" id="3.1.12.1" evidence="9"/>
<dbReference type="Gene3D" id="3.90.320.10">
    <property type="match status" value="1"/>
</dbReference>
<dbReference type="Proteomes" id="UP000236910">
    <property type="component" value="Unassembled WGS sequence"/>
</dbReference>
<evidence type="ECO:0000256" key="9">
    <source>
        <dbReference type="RuleBase" id="RU365022"/>
    </source>
</evidence>
<evidence type="ECO:0000256" key="5">
    <source>
        <dbReference type="ARBA" id="ARBA00023004"/>
    </source>
</evidence>
<dbReference type="Pfam" id="PF01930">
    <property type="entry name" value="Cas_Cas4"/>
    <property type="match status" value="1"/>
</dbReference>
<evidence type="ECO:0000256" key="1">
    <source>
        <dbReference type="ARBA" id="ARBA00022722"/>
    </source>
</evidence>
<evidence type="ECO:0000256" key="8">
    <source>
        <dbReference type="ARBA" id="ARBA00023211"/>
    </source>
</evidence>
<comment type="caution">
    <text evidence="11">The sequence shown here is derived from an EMBL/GenBank/DDBJ whole genome shotgun (WGS) entry which is preliminary data.</text>
</comment>
<comment type="function">
    <text evidence="9">CRISPR (clustered regularly interspaced short palindromic repeat) is an adaptive immune system that provides protection against mobile genetic elements (viruses, transposable elements and conjugative plasmids). CRISPR clusters contain sequences complementary to antecedent mobile elements and target invading nucleic acids. CRISPR clusters are transcribed and processed into CRISPR RNA (crRNA).</text>
</comment>
<feature type="domain" description="DUF83" evidence="10">
    <location>
        <begin position="7"/>
        <end position="163"/>
    </location>
</feature>
<evidence type="ECO:0000256" key="2">
    <source>
        <dbReference type="ARBA" id="ARBA00022723"/>
    </source>
</evidence>
<dbReference type="PANTHER" id="PTHR37168:SF2">
    <property type="entry name" value="CRISPR-ASSOCIATED EXONUCLEASE CAS4"/>
    <property type="match status" value="1"/>
</dbReference>
<keyword evidence="3 9" id="KW-0378">Hydrolase</keyword>
<protein>
    <recommendedName>
        <fullName evidence="9">CRISPR-associated exonuclease Cas4</fullName>
        <ecNumber evidence="9">3.1.12.1</ecNumber>
    </recommendedName>
</protein>
<comment type="similarity">
    <text evidence="9">Belongs to the CRISPR-associated exonuclease Cas4 family.</text>
</comment>
<comment type="cofactor">
    <cofactor evidence="9">
        <name>iron-sulfur cluster</name>
        <dbReference type="ChEBI" id="CHEBI:30408"/>
    </cofactor>
</comment>
<keyword evidence="4 9" id="KW-0269">Exonuclease</keyword>
<evidence type="ECO:0000256" key="6">
    <source>
        <dbReference type="ARBA" id="ARBA00023014"/>
    </source>
</evidence>
<reference evidence="11 12" key="1">
    <citation type="submission" date="2018-01" db="EMBL/GenBank/DDBJ databases">
        <title>Metagenomic assembled genomes from two thermal pools in the Uzon Caldera, Kamchatka, Russia.</title>
        <authorList>
            <person name="Wilkins L."/>
            <person name="Ettinger C."/>
        </authorList>
    </citation>
    <scope>NUCLEOTIDE SEQUENCE [LARGE SCALE GENOMIC DNA]</scope>
    <source>
        <strain evidence="11">ARK-10</strain>
    </source>
</reference>
<dbReference type="InterPro" id="IPR022765">
    <property type="entry name" value="Dna2/Cas4_DUF83"/>
</dbReference>
<dbReference type="InterPro" id="IPR013343">
    <property type="entry name" value="CRISPR-assoc_prot_Cas4"/>
</dbReference>
<evidence type="ECO:0000313" key="12">
    <source>
        <dbReference type="Proteomes" id="UP000236910"/>
    </source>
</evidence>
<proteinExistence type="inferred from homology"/>
<dbReference type="GO" id="GO:0046872">
    <property type="term" value="F:metal ion binding"/>
    <property type="evidence" value="ECO:0007669"/>
    <property type="project" value="UniProtKB-KW"/>
</dbReference>
<organism evidence="11 12">
    <name type="scientific">Caldisericum exile</name>
    <dbReference type="NCBI Taxonomy" id="693075"/>
    <lineage>
        <taxon>Bacteria</taxon>
        <taxon>Pseudomonadati</taxon>
        <taxon>Caldisericota/Cryosericota group</taxon>
        <taxon>Caldisericota</taxon>
        <taxon>Caldisericia</taxon>
        <taxon>Caldisericales</taxon>
        <taxon>Caldisericaceae</taxon>
        <taxon>Caldisericum</taxon>
    </lineage>
</organism>
<keyword evidence="6 9" id="KW-0411">Iron-sulfur</keyword>
<keyword evidence="5 9" id="KW-0408">Iron</keyword>
<dbReference type="GO" id="GO:0051536">
    <property type="term" value="F:iron-sulfur cluster binding"/>
    <property type="evidence" value="ECO:0007669"/>
    <property type="project" value="UniProtKB-KW"/>
</dbReference>
<dbReference type="GO" id="GO:0051607">
    <property type="term" value="P:defense response to virus"/>
    <property type="evidence" value="ECO:0007669"/>
    <property type="project" value="UniProtKB-KW"/>
</dbReference>
<dbReference type="AlphaFoldDB" id="A0A2J6X7W7"/>
<sequence length="164" mass="18897">MRITPSMLGAFVMCPREAWFMSRAISPEEDNYFLTVGRLIHEESYLYMSLKEIEIEGAKIDFVTEKNGEVIVAEIKKSSKSVESAEIQLIYYMEKLKEIGINLTGQLRFPTEKKIISITFDEEKERFLHSKIAELSKVISFEVPPKIVETSYCKKCGFQSLCFS</sequence>
<comment type="cofactor">
    <cofactor evidence="9">
        <name>Mg(2+)</name>
        <dbReference type="ChEBI" id="CHEBI:18420"/>
    </cofactor>
    <cofactor evidence="9">
        <name>Mn(2+)</name>
        <dbReference type="ChEBI" id="CHEBI:29035"/>
    </cofactor>
    <text evidence="9">Mg(2+) or Mn(2+) required for ssDNA cleavage activity.</text>
</comment>
<evidence type="ECO:0000256" key="7">
    <source>
        <dbReference type="ARBA" id="ARBA00023118"/>
    </source>
</evidence>
<dbReference type="EMBL" id="PNIX01000133">
    <property type="protein sequence ID" value="PMP83153.1"/>
    <property type="molecule type" value="Genomic_DNA"/>
</dbReference>
<accession>A0A2J6X7W7</accession>
<dbReference type="NCBIfam" id="TIGR00372">
    <property type="entry name" value="cas4"/>
    <property type="match status" value="1"/>
</dbReference>
<keyword evidence="1 9" id="KW-0540">Nuclease</keyword>
<dbReference type="InterPro" id="IPR011604">
    <property type="entry name" value="PDDEXK-like_dom_sf"/>
</dbReference>
<name>A0A2J6X7W7_9BACT</name>
<keyword evidence="8 9" id="KW-0464">Manganese</keyword>
<evidence type="ECO:0000313" key="11">
    <source>
        <dbReference type="EMBL" id="PMP83153.1"/>
    </source>
</evidence>
<evidence type="ECO:0000256" key="3">
    <source>
        <dbReference type="ARBA" id="ARBA00022801"/>
    </source>
</evidence>
<keyword evidence="2 9" id="KW-0479">Metal-binding</keyword>
<keyword evidence="7 9" id="KW-0051">Antiviral defense</keyword>
<evidence type="ECO:0000259" key="10">
    <source>
        <dbReference type="Pfam" id="PF01930"/>
    </source>
</evidence>
<dbReference type="PANTHER" id="PTHR37168">
    <property type="entry name" value="CRISPR-ASSOCIATED EXONUCLEASE CAS4"/>
    <property type="match status" value="1"/>
</dbReference>
<dbReference type="GO" id="GO:0004527">
    <property type="term" value="F:exonuclease activity"/>
    <property type="evidence" value="ECO:0007669"/>
    <property type="project" value="UniProtKB-KW"/>
</dbReference>